<dbReference type="InterPro" id="IPR027417">
    <property type="entry name" value="P-loop_NTPase"/>
</dbReference>
<dbReference type="InterPro" id="IPR003439">
    <property type="entry name" value="ABC_transporter-like_ATP-bd"/>
</dbReference>
<dbReference type="CDD" id="cd10147">
    <property type="entry name" value="Wzt_C-like"/>
    <property type="match status" value="1"/>
</dbReference>
<dbReference type="GO" id="GO:0140359">
    <property type="term" value="F:ABC-type transporter activity"/>
    <property type="evidence" value="ECO:0007669"/>
    <property type="project" value="InterPro"/>
</dbReference>
<organism evidence="5 6">
    <name type="scientific">Anaerocolumna cellulosilytica</name>
    <dbReference type="NCBI Taxonomy" id="433286"/>
    <lineage>
        <taxon>Bacteria</taxon>
        <taxon>Bacillati</taxon>
        <taxon>Bacillota</taxon>
        <taxon>Clostridia</taxon>
        <taxon>Lachnospirales</taxon>
        <taxon>Lachnospiraceae</taxon>
        <taxon>Anaerocolumna</taxon>
    </lineage>
</organism>
<dbReference type="CDD" id="cd03220">
    <property type="entry name" value="ABC_KpsT_Wzt"/>
    <property type="match status" value="1"/>
</dbReference>
<dbReference type="PROSITE" id="PS50893">
    <property type="entry name" value="ABC_TRANSPORTER_2"/>
    <property type="match status" value="1"/>
</dbReference>
<accession>A0A6S6R237</accession>
<dbReference type="Pfam" id="PF14524">
    <property type="entry name" value="Wzt_C"/>
    <property type="match status" value="1"/>
</dbReference>
<dbReference type="RefSeq" id="WP_184090478.1">
    <property type="nucleotide sequence ID" value="NZ_AP023367.1"/>
</dbReference>
<sequence>MNEVVISVKNLTKTYKIYDKPIDRLKEAISPIKRSYSKEFNALNDVSFDVCKGDILGILGKNGSGKSTLLKIITGVLNATAGDIIKKGKISSILELGAGFNMEYTGIENIFLNGTILGYSDVEIKNKVNDIVNFAAIGDFINQPVKTYSSGMFARLAFSVAINVDPDILIVDEALAVGDLDFQLKCMDKFNELRDLGKTILYVSHDINSIKRYCNRCIWLRDGRLESVGGTVTVCDKYLDYLKRKEIEENSNGYVISSDIGEINNIELLNSKYEKIQSINFGEEINIKLNFSIYKEIKNIVIGIAIMSIDNKYICGLNTLLDNFDVEYKIGMNSIFLHYKNVNLLGGSYYFDAAIYERNAQVPIEYRGKMKEFFVNTPYVGEGIFVLEHNWSMGREV</sequence>
<protein>
    <submittedName>
        <fullName evidence="5">ABC transporter ATP-binding protein</fullName>
    </submittedName>
</protein>
<dbReference type="AlphaFoldDB" id="A0A6S6R237"/>
<evidence type="ECO:0000256" key="4">
    <source>
        <dbReference type="ARBA" id="ARBA00022840"/>
    </source>
</evidence>
<dbReference type="GO" id="GO:0016020">
    <property type="term" value="C:membrane"/>
    <property type="evidence" value="ECO:0007669"/>
    <property type="project" value="InterPro"/>
</dbReference>
<dbReference type="SMART" id="SM00382">
    <property type="entry name" value="AAA"/>
    <property type="match status" value="1"/>
</dbReference>
<evidence type="ECO:0000313" key="6">
    <source>
        <dbReference type="Proteomes" id="UP000515561"/>
    </source>
</evidence>
<keyword evidence="6" id="KW-1185">Reference proteome</keyword>
<reference evidence="5 6" key="1">
    <citation type="journal article" date="2016" name="Int. J. Syst. Evol. Microbiol.">
        <title>Descriptions of Anaerotaenia torta gen. nov., sp. nov. and Anaerocolumna cellulosilytica gen. nov., sp. nov. isolated from a methanogenic reactor of cattle waste.</title>
        <authorList>
            <person name="Uek A."/>
            <person name="Ohtaki Y."/>
            <person name="Kaku N."/>
            <person name="Ueki K."/>
        </authorList>
    </citation>
    <scope>NUCLEOTIDE SEQUENCE [LARGE SCALE GENOMIC DNA]</scope>
    <source>
        <strain evidence="5 6">SN021</strain>
    </source>
</reference>
<evidence type="ECO:0000313" key="5">
    <source>
        <dbReference type="EMBL" id="BCJ93380.1"/>
    </source>
</evidence>
<dbReference type="Proteomes" id="UP000515561">
    <property type="component" value="Chromosome"/>
</dbReference>
<dbReference type="InterPro" id="IPR017871">
    <property type="entry name" value="ABC_transporter-like_CS"/>
</dbReference>
<dbReference type="PANTHER" id="PTHR46743">
    <property type="entry name" value="TEICHOIC ACIDS EXPORT ATP-BINDING PROTEIN TAGH"/>
    <property type="match status" value="1"/>
</dbReference>
<evidence type="ECO:0000256" key="3">
    <source>
        <dbReference type="ARBA" id="ARBA00022741"/>
    </source>
</evidence>
<dbReference type="GO" id="GO:0005524">
    <property type="term" value="F:ATP binding"/>
    <property type="evidence" value="ECO:0007669"/>
    <property type="project" value="UniProtKB-KW"/>
</dbReference>
<dbReference type="EMBL" id="AP023367">
    <property type="protein sequence ID" value="BCJ93380.1"/>
    <property type="molecule type" value="Genomic_DNA"/>
</dbReference>
<dbReference type="Gene3D" id="3.40.50.300">
    <property type="entry name" value="P-loop containing nucleotide triphosphate hydrolases"/>
    <property type="match status" value="1"/>
</dbReference>
<dbReference type="PANTHER" id="PTHR46743:SF2">
    <property type="entry name" value="TEICHOIC ACIDS EXPORT ATP-BINDING PROTEIN TAGH"/>
    <property type="match status" value="1"/>
</dbReference>
<evidence type="ECO:0000256" key="2">
    <source>
        <dbReference type="ARBA" id="ARBA00022448"/>
    </source>
</evidence>
<evidence type="ECO:0000256" key="1">
    <source>
        <dbReference type="ARBA" id="ARBA00005417"/>
    </source>
</evidence>
<gene>
    <name evidence="5" type="ORF">acsn021_09490</name>
</gene>
<dbReference type="SUPFAM" id="SSF52540">
    <property type="entry name" value="P-loop containing nucleoside triphosphate hydrolases"/>
    <property type="match status" value="1"/>
</dbReference>
<dbReference type="InterPro" id="IPR050683">
    <property type="entry name" value="Bact_Polysacc_Export_ATP-bd"/>
</dbReference>
<dbReference type="InterPro" id="IPR029439">
    <property type="entry name" value="Wzt_C"/>
</dbReference>
<dbReference type="PROSITE" id="PS00211">
    <property type="entry name" value="ABC_TRANSPORTER_1"/>
    <property type="match status" value="1"/>
</dbReference>
<name>A0A6S6R237_9FIRM</name>
<comment type="similarity">
    <text evidence="1">Belongs to the ABC transporter superfamily.</text>
</comment>
<keyword evidence="3" id="KW-0547">Nucleotide-binding</keyword>
<dbReference type="InterPro" id="IPR015860">
    <property type="entry name" value="ABC_transpr_TagH-like"/>
</dbReference>
<proteinExistence type="inferred from homology"/>
<dbReference type="Pfam" id="PF00005">
    <property type="entry name" value="ABC_tran"/>
    <property type="match status" value="1"/>
</dbReference>
<keyword evidence="4 5" id="KW-0067">ATP-binding</keyword>
<dbReference type="InterPro" id="IPR003593">
    <property type="entry name" value="AAA+_ATPase"/>
</dbReference>
<dbReference type="Gene3D" id="2.70.50.60">
    <property type="entry name" value="abc- transporter (atp binding component) like domain"/>
    <property type="match status" value="1"/>
</dbReference>
<dbReference type="GO" id="GO:0016887">
    <property type="term" value="F:ATP hydrolysis activity"/>
    <property type="evidence" value="ECO:0007669"/>
    <property type="project" value="InterPro"/>
</dbReference>
<dbReference type="KEGG" id="acel:acsn021_09490"/>
<keyword evidence="2" id="KW-0813">Transport</keyword>